<evidence type="ECO:0000256" key="1">
    <source>
        <dbReference type="SAM" id="MobiDB-lite"/>
    </source>
</evidence>
<protein>
    <submittedName>
        <fullName evidence="2">Uncharacterized protein</fullName>
    </submittedName>
</protein>
<organism evidence="2">
    <name type="scientific">Cladocopium goreaui</name>
    <dbReference type="NCBI Taxonomy" id="2562237"/>
    <lineage>
        <taxon>Eukaryota</taxon>
        <taxon>Sar</taxon>
        <taxon>Alveolata</taxon>
        <taxon>Dinophyceae</taxon>
        <taxon>Suessiales</taxon>
        <taxon>Symbiodiniaceae</taxon>
        <taxon>Cladocopium</taxon>
    </lineage>
</organism>
<dbReference type="AlphaFoldDB" id="A0A9P1CLU7"/>
<sequence>WARGWKAEMKKLQGTWAGRPIALAFDTGMLIQMGVKLFATDEAILSPDWVSNLALINAYDMRSGEFFFISRAYATHRKVYQQVLKEAKEFFDPNLDLLSKMALYTTRTPRAELRTREGEPAAGDQVVEGYTIQKVVAMTRTDACGQIELVTDANVATEVARREATARTKGVPFSMDKVIFHHPRLAGCISPVINRTKSQILGEKLEMATKLVFVPSATREKDEPLDLHSKVFVSHCGVFLDIGQFAVYVAKFIKPKGRPTGRFAYLMLRHRYARPHHEQFEPNLGKPARGGPYGKDQGGKGQQKRCFIAKESLGGHVQVGTTEVKRVSEIVLFCGISSGLPDTMVWWDGFEVINGLEVYRCFIAKESLGGHVQVGTTEVCFGLKELHLGGHVTLGIFEVQRCFNVKDLHPGVYVRLRTNRALSRFANQQTVVVVVLAKNEETTWRPPTVVLRCATANGEEFELHMVAQALGQGQKMSIGASFSTVVDSGGIKPYRASERLRGCPLVNTLNGTGIVAAPYIRTAGEVKLTKTITAVQNVVGIVVCMGELVKTSNQLPKRLVSLQFADYEFGIEFVGAIASCPPRKLKTMTVPKMEGEERPSKALKCDIPEVTVATLDSAPEGTAVFLVGKLRAVTPQDVVVNVISFSANSMKFAAEIEADNAQARVDWWSNEAGFKELFGEGVPWTDLWERCETQAFAARAWASLSVHVSGKVFGSGQCMPQRRQLAKWAGEPRESVDSLQRRVGHIFSCLPGGAQHIEELGLSKA</sequence>
<comment type="caution">
    <text evidence="2">The sequence shown here is derived from an EMBL/GenBank/DDBJ whole genome shotgun (WGS) entry which is preliminary data.</text>
</comment>
<feature type="non-terminal residue" evidence="2">
    <location>
        <position position="1"/>
    </location>
</feature>
<feature type="region of interest" description="Disordered" evidence="1">
    <location>
        <begin position="279"/>
        <end position="301"/>
    </location>
</feature>
<name>A0A9P1CLU7_9DINO</name>
<accession>A0A9P1CLU7</accession>
<evidence type="ECO:0000313" key="3">
    <source>
        <dbReference type="EMBL" id="CAL1147165.1"/>
    </source>
</evidence>
<reference evidence="2" key="1">
    <citation type="submission" date="2022-10" db="EMBL/GenBank/DDBJ databases">
        <authorList>
            <person name="Chen Y."/>
            <person name="Dougan E. K."/>
            <person name="Chan C."/>
            <person name="Rhodes N."/>
            <person name="Thang M."/>
        </authorList>
    </citation>
    <scope>NUCLEOTIDE SEQUENCE</scope>
</reference>
<dbReference type="EMBL" id="CAMXCT020001876">
    <property type="protein sequence ID" value="CAL1147165.1"/>
    <property type="molecule type" value="Genomic_DNA"/>
</dbReference>
<gene>
    <name evidence="2" type="ORF">C1SCF055_LOCUS20502</name>
</gene>
<feature type="non-terminal residue" evidence="2">
    <location>
        <position position="765"/>
    </location>
</feature>
<reference evidence="3" key="2">
    <citation type="submission" date="2024-04" db="EMBL/GenBank/DDBJ databases">
        <authorList>
            <person name="Chen Y."/>
            <person name="Shah S."/>
            <person name="Dougan E. K."/>
            <person name="Thang M."/>
            <person name="Chan C."/>
        </authorList>
    </citation>
    <scope>NUCLEOTIDE SEQUENCE [LARGE SCALE GENOMIC DNA]</scope>
</reference>
<proteinExistence type="predicted"/>
<evidence type="ECO:0000313" key="2">
    <source>
        <dbReference type="EMBL" id="CAI3993790.1"/>
    </source>
</evidence>
<dbReference type="EMBL" id="CAMXCT010001876">
    <property type="protein sequence ID" value="CAI3993790.1"/>
    <property type="molecule type" value="Genomic_DNA"/>
</dbReference>